<dbReference type="RefSeq" id="WP_117600147.1">
    <property type="nucleotide sequence ID" value="NZ_QSVA01000005.1"/>
</dbReference>
<dbReference type="Proteomes" id="UP000260759">
    <property type="component" value="Unassembled WGS sequence"/>
</dbReference>
<dbReference type="Gene3D" id="1.10.510.10">
    <property type="entry name" value="Transferase(Phosphotransferase) domain 1"/>
    <property type="match status" value="1"/>
</dbReference>
<dbReference type="PROSITE" id="PS50011">
    <property type="entry name" value="PROTEIN_KINASE_DOM"/>
    <property type="match status" value="1"/>
</dbReference>
<name>A0A3E5F1W3_BACUN</name>
<keyword evidence="4 5" id="KW-0067">ATP-binding</keyword>
<dbReference type="Gene3D" id="3.90.1580.10">
    <property type="entry name" value="paralog of FGE (formylglycine-generating enzyme)"/>
    <property type="match status" value="1"/>
</dbReference>
<sequence length="525" mass="59396">MQLLPETSLQGGKYKIEKVLGQGGFGITYLGLQTGLNRSVAIKEFFMKEYCEREETTSKVLLGSQGSRDIVDRFRIKFIKEAQTIAQMDNPHIIRIHDIFEENATAYYVMEYIDGDSLDRLIQKQGKLDTAVALNYICQTAKALQYIHQKKILHLDIKPSNILLRGEEDAVLIDFGISKRYDIDGSQTSTTPTGISKGYAPIEQYRQGGTSMFMPSTDIYSLGATMYKLLTGETPPEASDIVDEGLTIPDYIAPRIATAIEKCMAPARKQRPQSITEFLSLIAMEPHEHPQDGTSSSMENTVIQKRTDHQYLSIDVKGILFKMCFVEAGTFMMGATSEQEHEAYSDEKSNKKVDIQNFYLGETTVTRKLWNAIMGNYQSESKEENLPIENISWIDCIDFIQRLNNVTGRKFRLPTEEEWEYAARGGNQSKGYKYAGSNSIDEVAWYDGNSKHHTHPVALKRPNELGLYDMSGNIQEWCSSFYEYGSNRSLRGGCYLSSPRRCRVSCRNNNSQVYHDASIGLRLAL</sequence>
<comment type="caution">
    <text evidence="7">The sequence shown here is derived from an EMBL/GenBank/DDBJ whole genome shotgun (WGS) entry which is preliminary data.</text>
</comment>
<dbReference type="InterPro" id="IPR005532">
    <property type="entry name" value="SUMF_dom"/>
</dbReference>
<dbReference type="InterPro" id="IPR000719">
    <property type="entry name" value="Prot_kinase_dom"/>
</dbReference>
<dbReference type="SUPFAM" id="SSF56112">
    <property type="entry name" value="Protein kinase-like (PK-like)"/>
    <property type="match status" value="1"/>
</dbReference>
<dbReference type="PROSITE" id="PS00107">
    <property type="entry name" value="PROTEIN_KINASE_ATP"/>
    <property type="match status" value="1"/>
</dbReference>
<dbReference type="GO" id="GO:0004674">
    <property type="term" value="F:protein serine/threonine kinase activity"/>
    <property type="evidence" value="ECO:0007669"/>
    <property type="project" value="TreeGrafter"/>
</dbReference>
<protein>
    <recommendedName>
        <fullName evidence="6">Protein kinase domain-containing protein</fullName>
    </recommendedName>
</protein>
<dbReference type="CDD" id="cd14014">
    <property type="entry name" value="STKc_PknB_like"/>
    <property type="match status" value="1"/>
</dbReference>
<gene>
    <name evidence="7" type="ORF">DXB37_08095</name>
</gene>
<keyword evidence="1" id="KW-0808">Transferase</keyword>
<evidence type="ECO:0000256" key="4">
    <source>
        <dbReference type="ARBA" id="ARBA00022840"/>
    </source>
</evidence>
<evidence type="ECO:0000256" key="5">
    <source>
        <dbReference type="PROSITE-ProRule" id="PRU10141"/>
    </source>
</evidence>
<evidence type="ECO:0000256" key="3">
    <source>
        <dbReference type="ARBA" id="ARBA00022777"/>
    </source>
</evidence>
<dbReference type="AlphaFoldDB" id="A0A3E5F1W3"/>
<feature type="binding site" evidence="5">
    <location>
        <position position="43"/>
    </location>
    <ligand>
        <name>ATP</name>
        <dbReference type="ChEBI" id="CHEBI:30616"/>
    </ligand>
</feature>
<dbReference type="Pfam" id="PF00069">
    <property type="entry name" value="Pkinase"/>
    <property type="match status" value="1"/>
</dbReference>
<dbReference type="GO" id="GO:0005524">
    <property type="term" value="F:ATP binding"/>
    <property type="evidence" value="ECO:0007669"/>
    <property type="project" value="UniProtKB-UniRule"/>
</dbReference>
<accession>A0A3E5F1W3</accession>
<evidence type="ECO:0000313" key="8">
    <source>
        <dbReference type="Proteomes" id="UP000260759"/>
    </source>
</evidence>
<feature type="domain" description="Protein kinase" evidence="6">
    <location>
        <begin position="14"/>
        <end position="312"/>
    </location>
</feature>
<organism evidence="7 8">
    <name type="scientific">Bacteroides uniformis</name>
    <dbReference type="NCBI Taxonomy" id="820"/>
    <lineage>
        <taxon>Bacteria</taxon>
        <taxon>Pseudomonadati</taxon>
        <taxon>Bacteroidota</taxon>
        <taxon>Bacteroidia</taxon>
        <taxon>Bacteroidales</taxon>
        <taxon>Bacteroidaceae</taxon>
        <taxon>Bacteroides</taxon>
    </lineage>
</organism>
<keyword evidence="2 5" id="KW-0547">Nucleotide-binding</keyword>
<dbReference type="EMBL" id="QSVA01000005">
    <property type="protein sequence ID" value="RGN95112.1"/>
    <property type="molecule type" value="Genomic_DNA"/>
</dbReference>
<dbReference type="InterPro" id="IPR016187">
    <property type="entry name" value="CTDL_fold"/>
</dbReference>
<dbReference type="SMART" id="SM00220">
    <property type="entry name" value="S_TKc"/>
    <property type="match status" value="1"/>
</dbReference>
<dbReference type="SUPFAM" id="SSF56436">
    <property type="entry name" value="C-type lectin-like"/>
    <property type="match status" value="1"/>
</dbReference>
<evidence type="ECO:0000256" key="2">
    <source>
        <dbReference type="ARBA" id="ARBA00022741"/>
    </source>
</evidence>
<evidence type="ECO:0000313" key="7">
    <source>
        <dbReference type="EMBL" id="RGN95112.1"/>
    </source>
</evidence>
<dbReference type="Gene3D" id="3.30.200.20">
    <property type="entry name" value="Phosphorylase Kinase, domain 1"/>
    <property type="match status" value="1"/>
</dbReference>
<evidence type="ECO:0000259" key="6">
    <source>
        <dbReference type="PROSITE" id="PS50011"/>
    </source>
</evidence>
<dbReference type="Pfam" id="PF03781">
    <property type="entry name" value="FGE-sulfatase"/>
    <property type="match status" value="1"/>
</dbReference>
<reference evidence="7 8" key="1">
    <citation type="submission" date="2018-08" db="EMBL/GenBank/DDBJ databases">
        <title>A genome reference for cultivated species of the human gut microbiota.</title>
        <authorList>
            <person name="Zou Y."/>
            <person name="Xue W."/>
            <person name="Luo G."/>
        </authorList>
    </citation>
    <scope>NUCLEOTIDE SEQUENCE [LARGE SCALE GENOMIC DNA]</scope>
    <source>
        <strain evidence="7 8">OM03-4</strain>
    </source>
</reference>
<dbReference type="InterPro" id="IPR042095">
    <property type="entry name" value="SUMF_sf"/>
</dbReference>
<keyword evidence="3" id="KW-0418">Kinase</keyword>
<evidence type="ECO:0000256" key="1">
    <source>
        <dbReference type="ARBA" id="ARBA00022679"/>
    </source>
</evidence>
<dbReference type="PANTHER" id="PTHR43289">
    <property type="entry name" value="MITOGEN-ACTIVATED PROTEIN KINASE KINASE KINASE 20-RELATED"/>
    <property type="match status" value="1"/>
</dbReference>
<proteinExistence type="predicted"/>
<dbReference type="InterPro" id="IPR008271">
    <property type="entry name" value="Ser/Thr_kinase_AS"/>
</dbReference>
<dbReference type="PANTHER" id="PTHR43289:SF34">
    <property type="entry name" value="SERINE_THREONINE-PROTEIN KINASE YBDM-RELATED"/>
    <property type="match status" value="1"/>
</dbReference>
<dbReference type="PROSITE" id="PS00108">
    <property type="entry name" value="PROTEIN_KINASE_ST"/>
    <property type="match status" value="1"/>
</dbReference>
<dbReference type="InterPro" id="IPR017441">
    <property type="entry name" value="Protein_kinase_ATP_BS"/>
</dbReference>
<dbReference type="InterPro" id="IPR011009">
    <property type="entry name" value="Kinase-like_dom_sf"/>
</dbReference>